<name>A0A134ARG3_9FUSO</name>
<protein>
    <submittedName>
        <fullName evidence="1">Uncharacterized protein</fullName>
    </submittedName>
</protein>
<dbReference type="AlphaFoldDB" id="A0A134ARG3"/>
<dbReference type="PATRIC" id="fig|157687.3.peg.63"/>
<dbReference type="EMBL" id="LSDD01000004">
    <property type="protein sequence ID" value="KXB70267.1"/>
    <property type="molecule type" value="Genomic_DNA"/>
</dbReference>
<proteinExistence type="predicted"/>
<evidence type="ECO:0000313" key="2">
    <source>
        <dbReference type="Proteomes" id="UP000070483"/>
    </source>
</evidence>
<accession>A0A134ARG3</accession>
<dbReference type="Proteomes" id="UP000070483">
    <property type="component" value="Unassembled WGS sequence"/>
</dbReference>
<organism evidence="1 2">
    <name type="scientific">Leptotrichia wadei</name>
    <dbReference type="NCBI Taxonomy" id="157687"/>
    <lineage>
        <taxon>Bacteria</taxon>
        <taxon>Fusobacteriati</taxon>
        <taxon>Fusobacteriota</taxon>
        <taxon>Fusobacteriia</taxon>
        <taxon>Fusobacteriales</taxon>
        <taxon>Leptotrichiaceae</taxon>
        <taxon>Leptotrichia</taxon>
    </lineage>
</organism>
<keyword evidence="2" id="KW-1185">Reference proteome</keyword>
<gene>
    <name evidence="1" type="ORF">HMPREF3180_00061</name>
</gene>
<evidence type="ECO:0000313" key="1">
    <source>
        <dbReference type="EMBL" id="KXB70267.1"/>
    </source>
</evidence>
<sequence length="181" mass="21700">MFLGLIISIKNYNSINKTYLKLIELNNLFVDFINTNGIDNPEKLNSLRTTLSSYLHFYNQKMSKSIKIVIFSHQIEPFNHFVLNHNDGYLTESDEKLLRKLIDGIIKTFNFNLSYYEERKSIYFYQIINPVKWFENDLDLFVKYFSKDLFFKLPITVKRIISILTASYLLWQTIVYIREHI</sequence>
<comment type="caution">
    <text evidence="1">The sequence shown here is derived from an EMBL/GenBank/DDBJ whole genome shotgun (WGS) entry which is preliminary data.</text>
</comment>
<reference evidence="2" key="1">
    <citation type="submission" date="2016-01" db="EMBL/GenBank/DDBJ databases">
        <authorList>
            <person name="Mitreva M."/>
            <person name="Pepin K.H."/>
            <person name="Mihindukulasuriya K.A."/>
            <person name="Fulton R."/>
            <person name="Fronick C."/>
            <person name="O'Laughlin M."/>
            <person name="Miner T."/>
            <person name="Herter B."/>
            <person name="Rosa B.A."/>
            <person name="Cordes M."/>
            <person name="Tomlinson C."/>
            <person name="Wollam A."/>
            <person name="Palsikar V.B."/>
            <person name="Mardis E.R."/>
            <person name="Wilson R.K."/>
        </authorList>
    </citation>
    <scope>NUCLEOTIDE SEQUENCE [LARGE SCALE GENOMIC DNA]</scope>
    <source>
        <strain evidence="2">KA00185</strain>
    </source>
</reference>